<evidence type="ECO:0000256" key="2">
    <source>
        <dbReference type="SAM" id="MobiDB-lite"/>
    </source>
</evidence>
<evidence type="ECO:0000313" key="3">
    <source>
        <dbReference type="EMBL" id="KAF7149894.1"/>
    </source>
</evidence>
<proteinExistence type="predicted"/>
<gene>
    <name evidence="3" type="ORF">RHSIM_Rhsim02G0192600</name>
</gene>
<feature type="coiled-coil region" evidence="1">
    <location>
        <begin position="8"/>
        <end position="80"/>
    </location>
</feature>
<accession>A0A834LVP8</accession>
<reference evidence="3" key="1">
    <citation type="submission" date="2019-11" db="EMBL/GenBank/DDBJ databases">
        <authorList>
            <person name="Liu Y."/>
            <person name="Hou J."/>
            <person name="Li T.-Q."/>
            <person name="Guan C.-H."/>
            <person name="Wu X."/>
            <person name="Wu H.-Z."/>
            <person name="Ling F."/>
            <person name="Zhang R."/>
            <person name="Shi X.-G."/>
            <person name="Ren J.-P."/>
            <person name="Chen E.-F."/>
            <person name="Sun J.-M."/>
        </authorList>
    </citation>
    <scope>NUCLEOTIDE SEQUENCE</scope>
    <source>
        <strain evidence="3">Adult_tree_wgs_1</strain>
        <tissue evidence="3">Leaves</tissue>
    </source>
</reference>
<comment type="caution">
    <text evidence="3">The sequence shown here is derived from an EMBL/GenBank/DDBJ whole genome shotgun (WGS) entry which is preliminary data.</text>
</comment>
<dbReference type="EMBL" id="WJXA01000002">
    <property type="protein sequence ID" value="KAF7149894.1"/>
    <property type="molecule type" value="Genomic_DNA"/>
</dbReference>
<keyword evidence="1" id="KW-0175">Coiled coil</keyword>
<dbReference type="AlphaFoldDB" id="A0A834LVP8"/>
<keyword evidence="4" id="KW-1185">Reference proteome</keyword>
<feature type="region of interest" description="Disordered" evidence="2">
    <location>
        <begin position="103"/>
        <end position="147"/>
    </location>
</feature>
<protein>
    <submittedName>
        <fullName evidence="3">Uncharacterized protein</fullName>
    </submittedName>
</protein>
<organism evidence="3 4">
    <name type="scientific">Rhododendron simsii</name>
    <name type="common">Sims's rhododendron</name>
    <dbReference type="NCBI Taxonomy" id="118357"/>
    <lineage>
        <taxon>Eukaryota</taxon>
        <taxon>Viridiplantae</taxon>
        <taxon>Streptophyta</taxon>
        <taxon>Embryophyta</taxon>
        <taxon>Tracheophyta</taxon>
        <taxon>Spermatophyta</taxon>
        <taxon>Magnoliopsida</taxon>
        <taxon>eudicotyledons</taxon>
        <taxon>Gunneridae</taxon>
        <taxon>Pentapetalae</taxon>
        <taxon>asterids</taxon>
        <taxon>Ericales</taxon>
        <taxon>Ericaceae</taxon>
        <taxon>Ericoideae</taxon>
        <taxon>Rhodoreae</taxon>
        <taxon>Rhododendron</taxon>
    </lineage>
</organism>
<name>A0A834LVP8_RHOSS</name>
<sequence length="147" mass="16916">MNALLDTKRSMRVDLQAKRKEADQLADRLEELEAQIAESEIVRQERDWLLLQLKDAEEENDQLKKEKQQMEEELPKKLEEAGDAGYNEAGEYYQQQVGLDYAEVPKVNHRREPPVVPPMELSEVLPQQELPNSTTDSQPDLTDAANN</sequence>
<feature type="compositionally biased region" description="Polar residues" evidence="2">
    <location>
        <begin position="129"/>
        <end position="147"/>
    </location>
</feature>
<dbReference type="Proteomes" id="UP000626092">
    <property type="component" value="Unassembled WGS sequence"/>
</dbReference>
<evidence type="ECO:0000313" key="4">
    <source>
        <dbReference type="Proteomes" id="UP000626092"/>
    </source>
</evidence>
<evidence type="ECO:0000256" key="1">
    <source>
        <dbReference type="SAM" id="Coils"/>
    </source>
</evidence>